<dbReference type="RefSeq" id="WP_076002542.1">
    <property type="nucleotide sequence ID" value="NZ_CP019058.1"/>
</dbReference>
<keyword evidence="1" id="KW-1133">Transmembrane helix</keyword>
<evidence type="ECO:0000313" key="3">
    <source>
        <dbReference type="Proteomes" id="UP000186260"/>
    </source>
</evidence>
<keyword evidence="1" id="KW-0472">Membrane</keyword>
<feature type="transmembrane region" description="Helical" evidence="1">
    <location>
        <begin position="26"/>
        <end position="51"/>
    </location>
</feature>
<name>A0ABM6GHK6_9BIFI</name>
<proteinExistence type="predicted"/>
<organism evidence="2 3">
    <name type="scientific">Gardnerella swidsinskii</name>
    <dbReference type="NCBI Taxonomy" id="2792979"/>
    <lineage>
        <taxon>Bacteria</taxon>
        <taxon>Bacillati</taxon>
        <taxon>Actinomycetota</taxon>
        <taxon>Actinomycetes</taxon>
        <taxon>Bifidobacteriales</taxon>
        <taxon>Bifidobacteriaceae</taxon>
        <taxon>Gardnerella</taxon>
    </lineage>
</organism>
<gene>
    <name evidence="2" type="ORF">BVL65_00440</name>
</gene>
<dbReference type="Proteomes" id="UP000186260">
    <property type="component" value="Chromosome"/>
</dbReference>
<reference evidence="3" key="1">
    <citation type="submission" date="2017-01" db="EMBL/GenBank/DDBJ databases">
        <title>Gardnerella vaginalis bacteremia associated with severe acute encephalopathy in a young female patient: Case Report and characterization of the isolate.</title>
        <authorList>
            <person name="Tankovic J."/>
            <person name="Timinskas A."/>
            <person name="Zilnyte M."/>
            <person name="Janulaitiene M."/>
            <person name="Zvirbliene A."/>
            <person name="Pleckaityte M."/>
        </authorList>
    </citation>
    <scope>NUCLEOTIDE SEQUENCE [LARGE SCALE GENOMIC DNA]</scope>
    <source>
        <strain evidence="3">GV37</strain>
    </source>
</reference>
<keyword evidence="3" id="KW-1185">Reference proteome</keyword>
<dbReference type="EMBL" id="CP019058">
    <property type="protein sequence ID" value="APW18128.1"/>
    <property type="molecule type" value="Genomic_DNA"/>
</dbReference>
<keyword evidence="1" id="KW-0812">Transmembrane</keyword>
<sequence length="99" mass="10869">MRIFYVFSATQLKPDYDWVPQSLVSLLNGILGLSILVCAIAFICGVIRFIFCKCTGNPFDDSAGTRILITVFLGAFALSMLSGLMMFGIDHFSSFVTNV</sequence>
<protein>
    <submittedName>
        <fullName evidence="2">Uncharacterized protein</fullName>
    </submittedName>
</protein>
<evidence type="ECO:0000256" key="1">
    <source>
        <dbReference type="SAM" id="Phobius"/>
    </source>
</evidence>
<feature type="transmembrane region" description="Helical" evidence="1">
    <location>
        <begin position="63"/>
        <end position="89"/>
    </location>
</feature>
<evidence type="ECO:0000313" key="2">
    <source>
        <dbReference type="EMBL" id="APW18128.1"/>
    </source>
</evidence>
<accession>A0ABM6GHK6</accession>